<dbReference type="Proteomes" id="UP000246058">
    <property type="component" value="Chromosome"/>
</dbReference>
<reference evidence="2 3" key="1">
    <citation type="submission" date="2018-05" db="EMBL/GenBank/DDBJ databases">
        <title>Complete Genome Sequence of Methylobacterium sp. 17Sr1-43.</title>
        <authorList>
            <person name="Srinivasan S."/>
        </authorList>
    </citation>
    <scope>NUCLEOTIDE SEQUENCE [LARGE SCALE GENOMIC DNA]</scope>
    <source>
        <strain evidence="2 3">17Sr1-43</strain>
    </source>
</reference>
<dbReference type="CDD" id="cd02440">
    <property type="entry name" value="AdoMet_MTases"/>
    <property type="match status" value="1"/>
</dbReference>
<dbReference type="Gene3D" id="3.40.50.150">
    <property type="entry name" value="Vaccinia Virus protein VP39"/>
    <property type="match status" value="1"/>
</dbReference>
<dbReference type="KEGG" id="meti:DK427_17275"/>
<dbReference type="SUPFAM" id="SSF53335">
    <property type="entry name" value="S-adenosyl-L-methionine-dependent methyltransferases"/>
    <property type="match status" value="1"/>
</dbReference>
<name>A0A2U8VUX8_9HYPH</name>
<dbReference type="OrthoDB" id="7628122at2"/>
<dbReference type="RefSeq" id="WP_109952340.1">
    <property type="nucleotide sequence ID" value="NZ_CP029551.1"/>
</dbReference>
<evidence type="ECO:0000313" key="3">
    <source>
        <dbReference type="Proteomes" id="UP000246058"/>
    </source>
</evidence>
<gene>
    <name evidence="2" type="ORF">DK427_17275</name>
</gene>
<dbReference type="AlphaFoldDB" id="A0A2U8VUX8"/>
<feature type="domain" description="Methyltransferase type 12" evidence="1">
    <location>
        <begin position="95"/>
        <end position="186"/>
    </location>
</feature>
<dbReference type="EMBL" id="CP029551">
    <property type="protein sequence ID" value="AWN37261.1"/>
    <property type="molecule type" value="Genomic_DNA"/>
</dbReference>
<dbReference type="InterPro" id="IPR029063">
    <property type="entry name" value="SAM-dependent_MTases_sf"/>
</dbReference>
<keyword evidence="3" id="KW-1185">Reference proteome</keyword>
<protein>
    <recommendedName>
        <fullName evidence="1">Methyltransferase type 12 domain-containing protein</fullName>
    </recommendedName>
</protein>
<proteinExistence type="predicted"/>
<evidence type="ECO:0000259" key="1">
    <source>
        <dbReference type="Pfam" id="PF08242"/>
    </source>
</evidence>
<organism evidence="2 3">
    <name type="scientific">Methylobacterium radiodurans</name>
    <dbReference type="NCBI Taxonomy" id="2202828"/>
    <lineage>
        <taxon>Bacteria</taxon>
        <taxon>Pseudomonadati</taxon>
        <taxon>Pseudomonadota</taxon>
        <taxon>Alphaproteobacteria</taxon>
        <taxon>Hyphomicrobiales</taxon>
        <taxon>Methylobacteriaceae</taxon>
        <taxon>Methylobacterium</taxon>
    </lineage>
</organism>
<evidence type="ECO:0000313" key="2">
    <source>
        <dbReference type="EMBL" id="AWN37261.1"/>
    </source>
</evidence>
<dbReference type="Pfam" id="PF08242">
    <property type="entry name" value="Methyltransf_12"/>
    <property type="match status" value="1"/>
</dbReference>
<sequence>MLFRFRSAPPRHRAHLWDRVPETGWGDTLQTLEAVTAAWRRYAASPLDAHVSAHEDMIGTEPGAAEGYRLVGLTALRAVTEAMLLTGRTRFDDILDLPCGAGRVTRHLRAFFPEARLHAADIDRAKLADVVRQFGAEPFDCPPDFRGDPARRFDLIFSGSLLTHFDADLFEHAVDFFVRALEPGGIAILTLHGRSSATLSSAPEALARQERVAADFRAHMKQEGKRYRVKLDAGKALADFAAEGFGYYMSPAWTSMYGQSYGGSYSAPAWVMRLFERRADCLVVGFKEKSYGDMQDVVTVRKL</sequence>
<accession>A0A2U8VUX8</accession>
<dbReference type="InterPro" id="IPR013217">
    <property type="entry name" value="Methyltransf_12"/>
</dbReference>